<dbReference type="RefSeq" id="WP_105337947.1">
    <property type="nucleotide sequence ID" value="NZ_PUHZ01000023.1"/>
</dbReference>
<dbReference type="InterPro" id="IPR013445">
    <property type="entry name" value="CDP_4_6_deHydtase"/>
</dbReference>
<gene>
    <name evidence="2" type="primary">rfbG</name>
    <name evidence="3" type="ORF">C5Y93_23785</name>
    <name evidence="2" type="ORF">C5Y98_06925</name>
</gene>
<dbReference type="OrthoDB" id="9779041at2"/>
<evidence type="ECO:0000313" key="4">
    <source>
        <dbReference type="Proteomes" id="UP000237819"/>
    </source>
</evidence>
<name>A0A2S8G6K8_9BACT</name>
<dbReference type="Pfam" id="PF16363">
    <property type="entry name" value="GDP_Man_Dehyd"/>
    <property type="match status" value="1"/>
</dbReference>
<evidence type="ECO:0000313" key="3">
    <source>
        <dbReference type="EMBL" id="PQO43662.1"/>
    </source>
</evidence>
<protein>
    <submittedName>
        <fullName evidence="2">CDP-glucose 4,6-dehydratase</fullName>
    </submittedName>
</protein>
<dbReference type="SUPFAM" id="SSF51735">
    <property type="entry name" value="NAD(P)-binding Rossmann-fold domains"/>
    <property type="match status" value="1"/>
</dbReference>
<proteinExistence type="predicted"/>
<feature type="domain" description="NAD(P)-binding" evidence="1">
    <location>
        <begin position="16"/>
        <end position="332"/>
    </location>
</feature>
<dbReference type="NCBIfam" id="TIGR02622">
    <property type="entry name" value="CDP_4_6_dhtase"/>
    <property type="match status" value="1"/>
</dbReference>
<dbReference type="AlphaFoldDB" id="A0A2S8G6K8"/>
<evidence type="ECO:0000313" key="2">
    <source>
        <dbReference type="EMBL" id="PQO40043.1"/>
    </source>
</evidence>
<sequence length="368" mass="40211">MSFEPTAEFWSGKRVLVTGHTGFKGAWLTCLLHELGADVCGYSLAPETSPSAFDAMEIAEICEHHIGDIRDLAKMKEVFQAFEPEVVLHLAAQPLVRLSYDIPLETFDVNVIGTANVLEACRGLKSLSAAVMITTDKCYENREWDWSYRETDPLGGKDPYSASKACSEIVTSAYRDSFFPTKRFDEHGVVIASARAGNVFGGGDWAKDRLIPDCIRAFTAGEEVELRMPHAVRPWQHVADALTGYLTLARACVERGVEFARGWNFGPPAEQLLTTEELVRLTAEAWGEDASYRCNPPADAPPEAGLLLLDSGLAARSLKWRPQLSMEAGIGQTVAWHKAHADNADAATLRALATSATLSPRQTTLKAA</sequence>
<dbReference type="InterPro" id="IPR036291">
    <property type="entry name" value="NAD(P)-bd_dom_sf"/>
</dbReference>
<dbReference type="EMBL" id="PUIB01000010">
    <property type="protein sequence ID" value="PQO40043.1"/>
    <property type="molecule type" value="Genomic_DNA"/>
</dbReference>
<dbReference type="Proteomes" id="UP000239388">
    <property type="component" value="Unassembled WGS sequence"/>
</dbReference>
<reference evidence="4 5" key="1">
    <citation type="submission" date="2018-02" db="EMBL/GenBank/DDBJ databases">
        <title>Comparative genomes isolates from brazilian mangrove.</title>
        <authorList>
            <person name="Araujo J.E."/>
            <person name="Taketani R.G."/>
            <person name="Silva M.C.P."/>
            <person name="Loureco M.V."/>
            <person name="Andreote F.D."/>
        </authorList>
    </citation>
    <scope>NUCLEOTIDE SEQUENCE [LARGE SCALE GENOMIC DNA]</scope>
    <source>
        <strain evidence="2 5">NAP PRIS-MGV</strain>
        <strain evidence="3 4">Nap-Phe MGV</strain>
    </source>
</reference>
<evidence type="ECO:0000259" key="1">
    <source>
        <dbReference type="Pfam" id="PF16363"/>
    </source>
</evidence>
<dbReference type="Proteomes" id="UP000237819">
    <property type="component" value="Unassembled WGS sequence"/>
</dbReference>
<dbReference type="EMBL" id="PUHZ01000023">
    <property type="protein sequence ID" value="PQO43662.1"/>
    <property type="molecule type" value="Genomic_DNA"/>
</dbReference>
<dbReference type="CDD" id="cd05252">
    <property type="entry name" value="CDP_GD_SDR_e"/>
    <property type="match status" value="1"/>
</dbReference>
<comment type="caution">
    <text evidence="2">The sequence shown here is derived from an EMBL/GenBank/DDBJ whole genome shotgun (WGS) entry which is preliminary data.</text>
</comment>
<dbReference type="Gene3D" id="3.40.50.720">
    <property type="entry name" value="NAD(P)-binding Rossmann-like Domain"/>
    <property type="match status" value="1"/>
</dbReference>
<evidence type="ECO:0000313" key="5">
    <source>
        <dbReference type="Proteomes" id="UP000239388"/>
    </source>
</evidence>
<dbReference type="PANTHER" id="PTHR43000">
    <property type="entry name" value="DTDP-D-GLUCOSE 4,6-DEHYDRATASE-RELATED"/>
    <property type="match status" value="1"/>
</dbReference>
<dbReference type="Gene3D" id="3.90.25.10">
    <property type="entry name" value="UDP-galactose 4-epimerase, domain 1"/>
    <property type="match status" value="1"/>
</dbReference>
<organism evidence="2 5">
    <name type="scientific">Blastopirellula marina</name>
    <dbReference type="NCBI Taxonomy" id="124"/>
    <lineage>
        <taxon>Bacteria</taxon>
        <taxon>Pseudomonadati</taxon>
        <taxon>Planctomycetota</taxon>
        <taxon>Planctomycetia</taxon>
        <taxon>Pirellulales</taxon>
        <taxon>Pirellulaceae</taxon>
        <taxon>Blastopirellula</taxon>
    </lineage>
</organism>
<dbReference type="InterPro" id="IPR016040">
    <property type="entry name" value="NAD(P)-bd_dom"/>
</dbReference>
<accession>A0A2S8G6K8</accession>